<comment type="caution">
    <text evidence="9">The sequence shown here is derived from an EMBL/GenBank/DDBJ whole genome shotgun (WGS) entry which is preliminary data.</text>
</comment>
<evidence type="ECO:0000259" key="8">
    <source>
        <dbReference type="Pfam" id="PF00171"/>
    </source>
</evidence>
<dbReference type="CDD" id="cd07079">
    <property type="entry name" value="ALDH_F18-19_ProA-GPR"/>
    <property type="match status" value="1"/>
</dbReference>
<dbReference type="RefSeq" id="WP_241368433.1">
    <property type="nucleotide sequence ID" value="NZ_JAKZFC010000001.1"/>
</dbReference>
<comment type="function">
    <text evidence="7">Catalyzes the NADPH-dependent reduction of L-glutamate 5-phosphate into L-glutamate 5-semialdehyde and phosphate. The product spontaneously undergoes cyclization to form 1-pyrroline-5-carboxylate.</text>
</comment>
<dbReference type="NCBIfam" id="NF001221">
    <property type="entry name" value="PRK00197.1"/>
    <property type="match status" value="1"/>
</dbReference>
<proteinExistence type="inferred from homology"/>
<keyword evidence="4 7" id="KW-0521">NADP</keyword>
<comment type="catalytic activity">
    <reaction evidence="6 7">
        <text>L-glutamate 5-semialdehyde + phosphate + NADP(+) = L-glutamyl 5-phosphate + NADPH + H(+)</text>
        <dbReference type="Rhea" id="RHEA:19541"/>
        <dbReference type="ChEBI" id="CHEBI:15378"/>
        <dbReference type="ChEBI" id="CHEBI:43474"/>
        <dbReference type="ChEBI" id="CHEBI:57783"/>
        <dbReference type="ChEBI" id="CHEBI:58066"/>
        <dbReference type="ChEBI" id="CHEBI:58274"/>
        <dbReference type="ChEBI" id="CHEBI:58349"/>
        <dbReference type="EC" id="1.2.1.41"/>
    </reaction>
</comment>
<dbReference type="PIRSF" id="PIRSF000151">
    <property type="entry name" value="GPR"/>
    <property type="match status" value="1"/>
</dbReference>
<dbReference type="SUPFAM" id="SSF53720">
    <property type="entry name" value="ALDH-like"/>
    <property type="match status" value="1"/>
</dbReference>
<keyword evidence="5 7" id="KW-0560">Oxidoreductase</keyword>
<evidence type="ECO:0000256" key="5">
    <source>
        <dbReference type="ARBA" id="ARBA00023002"/>
    </source>
</evidence>
<comment type="pathway">
    <text evidence="1 7">Amino-acid biosynthesis; L-proline biosynthesis; L-glutamate 5-semialdehyde from L-glutamate: step 2/2.</text>
</comment>
<reference evidence="9 10" key="1">
    <citation type="submission" date="2022-03" db="EMBL/GenBank/DDBJ databases">
        <authorList>
            <person name="Jo J.-H."/>
            <person name="Im W.-T."/>
        </authorList>
    </citation>
    <scope>NUCLEOTIDE SEQUENCE [LARGE SCALE GENOMIC DNA]</scope>
    <source>
        <strain evidence="9 10">MA9</strain>
    </source>
</reference>
<dbReference type="InterPro" id="IPR016161">
    <property type="entry name" value="Ald_DH/histidinol_DH"/>
</dbReference>
<name>A0ABS9UAP5_9BACL</name>
<evidence type="ECO:0000256" key="1">
    <source>
        <dbReference type="ARBA" id="ARBA00004985"/>
    </source>
</evidence>
<dbReference type="Pfam" id="PF00171">
    <property type="entry name" value="Aldedh"/>
    <property type="match status" value="1"/>
</dbReference>
<keyword evidence="7" id="KW-0963">Cytoplasm</keyword>
<dbReference type="Gene3D" id="3.40.605.10">
    <property type="entry name" value="Aldehyde Dehydrogenase, Chain A, domain 1"/>
    <property type="match status" value="1"/>
</dbReference>
<dbReference type="NCBIfam" id="TIGR00407">
    <property type="entry name" value="proA"/>
    <property type="match status" value="1"/>
</dbReference>
<evidence type="ECO:0000313" key="9">
    <source>
        <dbReference type="EMBL" id="MCH7321404.1"/>
    </source>
</evidence>
<dbReference type="Gene3D" id="3.40.309.10">
    <property type="entry name" value="Aldehyde Dehydrogenase, Chain A, domain 2"/>
    <property type="match status" value="1"/>
</dbReference>
<dbReference type="PANTHER" id="PTHR11063">
    <property type="entry name" value="GLUTAMATE SEMIALDEHYDE DEHYDROGENASE"/>
    <property type="match status" value="1"/>
</dbReference>
<comment type="subcellular location">
    <subcellularLocation>
        <location evidence="7">Cytoplasm</location>
    </subcellularLocation>
</comment>
<dbReference type="InterPro" id="IPR020593">
    <property type="entry name" value="G-glutamylP_reductase_CS"/>
</dbReference>
<evidence type="ECO:0000256" key="2">
    <source>
        <dbReference type="ARBA" id="ARBA00022605"/>
    </source>
</evidence>
<dbReference type="EC" id="1.2.1.41" evidence="7"/>
<keyword evidence="2 7" id="KW-0028">Amino-acid biosynthesis</keyword>
<accession>A0ABS9UAP5</accession>
<keyword evidence="3 7" id="KW-0641">Proline biosynthesis</keyword>
<keyword evidence="10" id="KW-1185">Reference proteome</keyword>
<dbReference type="PANTHER" id="PTHR11063:SF8">
    <property type="entry name" value="DELTA-1-PYRROLINE-5-CARBOXYLATE SYNTHASE"/>
    <property type="match status" value="1"/>
</dbReference>
<dbReference type="GO" id="GO:0004350">
    <property type="term" value="F:glutamate-5-semialdehyde dehydrogenase activity"/>
    <property type="evidence" value="ECO:0007669"/>
    <property type="project" value="UniProtKB-EC"/>
</dbReference>
<organism evidence="9 10">
    <name type="scientific">Solibacillus palustris</name>
    <dbReference type="NCBI Taxonomy" id="2908203"/>
    <lineage>
        <taxon>Bacteria</taxon>
        <taxon>Bacillati</taxon>
        <taxon>Bacillota</taxon>
        <taxon>Bacilli</taxon>
        <taxon>Bacillales</taxon>
        <taxon>Caryophanaceae</taxon>
        <taxon>Solibacillus</taxon>
    </lineage>
</organism>
<dbReference type="InterPro" id="IPR000965">
    <property type="entry name" value="GPR_dom"/>
</dbReference>
<comment type="similarity">
    <text evidence="7">Belongs to the gamma-glutamyl phosphate reductase family.</text>
</comment>
<dbReference type="EMBL" id="JAKZFC010000001">
    <property type="protein sequence ID" value="MCH7321404.1"/>
    <property type="molecule type" value="Genomic_DNA"/>
</dbReference>
<dbReference type="PROSITE" id="PS01223">
    <property type="entry name" value="PROA"/>
    <property type="match status" value="1"/>
</dbReference>
<evidence type="ECO:0000256" key="7">
    <source>
        <dbReference type="HAMAP-Rule" id="MF_00412"/>
    </source>
</evidence>
<feature type="domain" description="Aldehyde dehydrogenase" evidence="8">
    <location>
        <begin position="8"/>
        <end position="269"/>
    </location>
</feature>
<dbReference type="InterPro" id="IPR016162">
    <property type="entry name" value="Ald_DH_N"/>
</dbReference>
<sequence>MTNEVIEKGKRAKIASYKTNICSTKQKNDALKHIATQLLMDLNEILAANELDIIAGQENQVDSSTLDRLLLNIERVQAMSDAILQLIDLPDPVGEVLEDITKENGLHITKKRVPLGVVGMIYEARPNVTVDAATLSLKTGNAVILRGSSSAKNSNMALVASIHRALEKANYPVDAVQLIEDTSRETAKTLFTMTDYLDVLIPRGGKNLIDLVVRESTVPVLETGAGNCHVYLDNFANVDMAKTILKNSKTQRLSVCNTTESLLMHEDFFHLHGKAFLHYLHGELGIKIYGDEQVCRALNAALPAKDEHYAEEFLACTLSIKVVENVYEAVHHINKFGTNHSEAIITEDVQNAEVFLNSVDAAAVYHNASTRFTDGFEFGYGAEIGISTQKLHARGPMGLPALTSTKFYITGKGQIRN</sequence>
<evidence type="ECO:0000256" key="3">
    <source>
        <dbReference type="ARBA" id="ARBA00022650"/>
    </source>
</evidence>
<dbReference type="HAMAP" id="MF_00412">
    <property type="entry name" value="ProA"/>
    <property type="match status" value="1"/>
</dbReference>
<dbReference type="Proteomes" id="UP001316087">
    <property type="component" value="Unassembled WGS sequence"/>
</dbReference>
<evidence type="ECO:0000256" key="6">
    <source>
        <dbReference type="ARBA" id="ARBA00049024"/>
    </source>
</evidence>
<evidence type="ECO:0000313" key="10">
    <source>
        <dbReference type="Proteomes" id="UP001316087"/>
    </source>
</evidence>
<evidence type="ECO:0000256" key="4">
    <source>
        <dbReference type="ARBA" id="ARBA00022857"/>
    </source>
</evidence>
<dbReference type="InterPro" id="IPR015590">
    <property type="entry name" value="Aldehyde_DH_dom"/>
</dbReference>
<dbReference type="InterPro" id="IPR012134">
    <property type="entry name" value="Glu-5-SA_DH"/>
</dbReference>
<gene>
    <name evidence="7" type="primary">proA</name>
    <name evidence="9" type="ORF">LZ480_05810</name>
</gene>
<protein>
    <recommendedName>
        <fullName evidence="7">Gamma-glutamyl phosphate reductase</fullName>
        <shortName evidence="7">GPR</shortName>
        <ecNumber evidence="7">1.2.1.41</ecNumber>
    </recommendedName>
    <alternativeName>
        <fullName evidence="7">Glutamate-5-semialdehyde dehydrogenase</fullName>
    </alternativeName>
    <alternativeName>
        <fullName evidence="7">Glutamyl-gamma-semialdehyde dehydrogenase</fullName>
        <shortName evidence="7">GSA dehydrogenase</shortName>
    </alternativeName>
</protein>
<dbReference type="InterPro" id="IPR016163">
    <property type="entry name" value="Ald_DH_C"/>
</dbReference>